<protein>
    <submittedName>
        <fullName evidence="1">Uncharacterized protein</fullName>
    </submittedName>
</protein>
<feature type="non-terminal residue" evidence="1">
    <location>
        <position position="1"/>
    </location>
</feature>
<name>A0A0T6ATU4_9SCAR</name>
<gene>
    <name evidence="1" type="ORF">AMK59_7416</name>
</gene>
<proteinExistence type="predicted"/>
<organism evidence="1 2">
    <name type="scientific">Oryctes borbonicus</name>
    <dbReference type="NCBI Taxonomy" id="1629725"/>
    <lineage>
        <taxon>Eukaryota</taxon>
        <taxon>Metazoa</taxon>
        <taxon>Ecdysozoa</taxon>
        <taxon>Arthropoda</taxon>
        <taxon>Hexapoda</taxon>
        <taxon>Insecta</taxon>
        <taxon>Pterygota</taxon>
        <taxon>Neoptera</taxon>
        <taxon>Endopterygota</taxon>
        <taxon>Coleoptera</taxon>
        <taxon>Polyphaga</taxon>
        <taxon>Scarabaeiformia</taxon>
        <taxon>Scarabaeidae</taxon>
        <taxon>Dynastinae</taxon>
        <taxon>Oryctes</taxon>
    </lineage>
</organism>
<comment type="caution">
    <text evidence="1">The sequence shown here is derived from an EMBL/GenBank/DDBJ whole genome shotgun (WGS) entry which is preliminary data.</text>
</comment>
<dbReference type="OrthoDB" id="5963614at2759"/>
<evidence type="ECO:0000313" key="1">
    <source>
        <dbReference type="EMBL" id="KRT78420.1"/>
    </source>
</evidence>
<reference evidence="1 2" key="1">
    <citation type="submission" date="2015-09" db="EMBL/GenBank/DDBJ databases">
        <title>Draft genome of the scarab beetle Oryctes borbonicus.</title>
        <authorList>
            <person name="Meyer J.M."/>
            <person name="Markov G.V."/>
            <person name="Baskaran P."/>
            <person name="Herrmann M."/>
            <person name="Sommer R.J."/>
            <person name="Roedelsperger C."/>
        </authorList>
    </citation>
    <scope>NUCLEOTIDE SEQUENCE [LARGE SCALE GENOMIC DNA]</scope>
    <source>
        <strain evidence="1">OB123</strain>
        <tissue evidence="1">Whole animal</tissue>
    </source>
</reference>
<dbReference type="EMBL" id="LJIG01022845">
    <property type="protein sequence ID" value="KRT78420.1"/>
    <property type="molecule type" value="Genomic_DNA"/>
</dbReference>
<dbReference type="Proteomes" id="UP000051574">
    <property type="component" value="Unassembled WGS sequence"/>
</dbReference>
<sequence>DGGSPRKTCLMQKPGHKYCTCEEIMNAGNAKVIRCTSPKTTDDENERACFCMSQIKPSLAARLHQRLNQTLDSFIDCACDVYEMDDSLPTSPDMSQNETLVECECPDVNVGEVYRNIYRKARSRFRRCDKYVTPCCT</sequence>
<accession>A0A0T6ATU4</accession>
<dbReference type="AlphaFoldDB" id="A0A0T6ATU4"/>
<evidence type="ECO:0000313" key="2">
    <source>
        <dbReference type="Proteomes" id="UP000051574"/>
    </source>
</evidence>
<keyword evidence="2" id="KW-1185">Reference proteome</keyword>